<reference evidence="3 4" key="1">
    <citation type="journal article" date="2015" name="Int. J. Syst. Evol. Microbiol.">
        <title>Micromonospora costi sp. nov., isolated from a leaf of Costus speciosus.</title>
        <authorList>
            <person name="Thawai C."/>
        </authorList>
    </citation>
    <scope>NUCLEOTIDE SEQUENCE [LARGE SCALE GENOMIC DNA]</scope>
    <source>
        <strain evidence="3 4">CS1-12</strain>
    </source>
</reference>
<feature type="signal peptide" evidence="2">
    <location>
        <begin position="1"/>
        <end position="26"/>
    </location>
</feature>
<dbReference type="Proteomes" id="UP000279968">
    <property type="component" value="Unassembled WGS sequence"/>
</dbReference>
<dbReference type="PROSITE" id="PS51257">
    <property type="entry name" value="PROKAR_LIPOPROTEIN"/>
    <property type="match status" value="1"/>
</dbReference>
<comment type="caution">
    <text evidence="3">The sequence shown here is derived from an EMBL/GenBank/DDBJ whole genome shotgun (WGS) entry which is preliminary data.</text>
</comment>
<dbReference type="AlphaFoldDB" id="A0A3B0ADG4"/>
<sequence>MPAARRTAGAAVLSALLAALLAGCQAAGDEPRAPASAGTPTTTAAAPATPTTSPSAVTAANTVEVCQAVDRLIIEASRKIAADSTAATERELTGEQITAQLRGTLADLADEVRSQARRAQDREIRKLVSGTADRIDAGARADRPAAWLDDTFTGIPATLMRDCRP</sequence>
<protein>
    <submittedName>
        <fullName evidence="3">Uncharacterized protein</fullName>
    </submittedName>
</protein>
<accession>A0A3B0ADG4</accession>
<evidence type="ECO:0000256" key="1">
    <source>
        <dbReference type="SAM" id="MobiDB-lite"/>
    </source>
</evidence>
<feature type="region of interest" description="Disordered" evidence="1">
    <location>
        <begin position="28"/>
        <end position="55"/>
    </location>
</feature>
<dbReference type="EMBL" id="RBAN01000001">
    <property type="protein sequence ID" value="RKN58612.1"/>
    <property type="molecule type" value="Genomic_DNA"/>
</dbReference>
<keyword evidence="2" id="KW-0732">Signal</keyword>
<gene>
    <name evidence="3" type="ORF">D7193_08815</name>
</gene>
<feature type="chain" id="PRO_5039494023" evidence="2">
    <location>
        <begin position="27"/>
        <end position="165"/>
    </location>
</feature>
<evidence type="ECO:0000256" key="2">
    <source>
        <dbReference type="SAM" id="SignalP"/>
    </source>
</evidence>
<evidence type="ECO:0000313" key="3">
    <source>
        <dbReference type="EMBL" id="RKN58612.1"/>
    </source>
</evidence>
<name>A0A3B0ADG4_9ACTN</name>
<proteinExistence type="predicted"/>
<evidence type="ECO:0000313" key="4">
    <source>
        <dbReference type="Proteomes" id="UP000279968"/>
    </source>
</evidence>
<organism evidence="3 4">
    <name type="scientific">Micromonospora costi</name>
    <dbReference type="NCBI Taxonomy" id="1530042"/>
    <lineage>
        <taxon>Bacteria</taxon>
        <taxon>Bacillati</taxon>
        <taxon>Actinomycetota</taxon>
        <taxon>Actinomycetes</taxon>
        <taxon>Micromonosporales</taxon>
        <taxon>Micromonosporaceae</taxon>
        <taxon>Micromonospora</taxon>
    </lineage>
</organism>
<keyword evidence="4" id="KW-1185">Reference proteome</keyword>